<dbReference type="Pfam" id="PF13387">
    <property type="entry name" value="Lnb_N"/>
    <property type="match status" value="1"/>
</dbReference>
<keyword evidence="2" id="KW-0732">Signal</keyword>
<dbReference type="Pfam" id="PF25225">
    <property type="entry name" value="DUF7843"/>
    <property type="match status" value="1"/>
</dbReference>
<protein>
    <submittedName>
        <fullName evidence="6">Uncharacterized protein</fullName>
    </submittedName>
</protein>
<dbReference type="STRING" id="34059.A9308_01005"/>
<name>A0A1B8Q8X2_9GAMM</name>
<gene>
    <name evidence="6" type="ORF">A9308_01005</name>
</gene>
<evidence type="ECO:0000259" key="5">
    <source>
        <dbReference type="Pfam" id="PF25225"/>
    </source>
</evidence>
<dbReference type="InterPro" id="IPR025178">
    <property type="entry name" value="Lnb_N"/>
</dbReference>
<evidence type="ECO:0000256" key="1">
    <source>
        <dbReference type="SAM" id="MobiDB-lite"/>
    </source>
</evidence>
<feature type="domain" description="DUF7843" evidence="5">
    <location>
        <begin position="70"/>
        <end position="154"/>
    </location>
</feature>
<evidence type="ECO:0000313" key="7">
    <source>
        <dbReference type="Proteomes" id="UP000092508"/>
    </source>
</evidence>
<dbReference type="AlphaFoldDB" id="A0A1B8Q8X2"/>
<feature type="compositionally biased region" description="Polar residues" evidence="1">
    <location>
        <begin position="382"/>
        <end position="394"/>
    </location>
</feature>
<feature type="signal peptide" evidence="2">
    <location>
        <begin position="1"/>
        <end position="43"/>
    </location>
</feature>
<evidence type="ECO:0000256" key="2">
    <source>
        <dbReference type="SAM" id="SignalP"/>
    </source>
</evidence>
<feature type="region of interest" description="Disordered" evidence="1">
    <location>
        <begin position="372"/>
        <end position="396"/>
    </location>
</feature>
<dbReference type="OrthoDB" id="9759948at2"/>
<organism evidence="6 7">
    <name type="scientific">Faucicola atlantae</name>
    <dbReference type="NCBI Taxonomy" id="34059"/>
    <lineage>
        <taxon>Bacteria</taxon>
        <taxon>Pseudomonadati</taxon>
        <taxon>Pseudomonadota</taxon>
        <taxon>Gammaproteobacteria</taxon>
        <taxon>Moraxellales</taxon>
        <taxon>Moraxellaceae</taxon>
        <taxon>Faucicola</taxon>
    </lineage>
</organism>
<evidence type="ECO:0000259" key="3">
    <source>
        <dbReference type="Pfam" id="PF13387"/>
    </source>
</evidence>
<feature type="domain" description="DUF7840" evidence="4">
    <location>
        <begin position="395"/>
        <end position="632"/>
    </location>
</feature>
<dbReference type="InterPro" id="IPR057165">
    <property type="entry name" value="DUF7843"/>
</dbReference>
<evidence type="ECO:0000313" key="6">
    <source>
        <dbReference type="EMBL" id="OBX73688.1"/>
    </source>
</evidence>
<proteinExistence type="predicted"/>
<dbReference type="Pfam" id="PF25222">
    <property type="entry name" value="DUF7840"/>
    <property type="match status" value="1"/>
</dbReference>
<dbReference type="InterPro" id="IPR057162">
    <property type="entry name" value="DUF7840"/>
</dbReference>
<feature type="chain" id="PRO_5008612230" evidence="2">
    <location>
        <begin position="44"/>
        <end position="649"/>
    </location>
</feature>
<feature type="domain" description="Lnb N-terminal periplasmic" evidence="3">
    <location>
        <begin position="172"/>
        <end position="336"/>
    </location>
</feature>
<dbReference type="EMBL" id="LZMZ01000052">
    <property type="protein sequence ID" value="OBX73688.1"/>
    <property type="molecule type" value="Genomic_DNA"/>
</dbReference>
<reference evidence="6 7" key="1">
    <citation type="submission" date="2016-06" db="EMBL/GenBank/DDBJ databases">
        <title>Draft genome of Moraxella atlantae CCUG 66109.</title>
        <authorList>
            <person name="Salva-Serra F."/>
            <person name="Engstrom-Jakobsson H."/>
            <person name="Thorell K."/>
            <person name="Gonzales-Siles L."/>
            <person name="Karlsson R."/>
            <person name="Boulund F."/>
            <person name="Engstrand L."/>
            <person name="Kristiansson E."/>
            <person name="Moore E."/>
        </authorList>
    </citation>
    <scope>NUCLEOTIDE SEQUENCE [LARGE SCALE GENOMIC DNA]</scope>
    <source>
        <strain evidence="6 7">CCUG 66109</strain>
    </source>
</reference>
<comment type="caution">
    <text evidence="6">The sequence shown here is derived from an EMBL/GenBank/DDBJ whole genome shotgun (WGS) entry which is preliminary data.</text>
</comment>
<accession>A0A1B8Q8X2</accession>
<sequence length="649" mass="71363">MQQQSSLIKTMQPLKKISATNQRVFWLSLALAASHLLTTNAHAKPTMPTAASATSAPTTLADARKQAQAQDLAHSTAWLRLLYYPTPYRTGSVSRVATANNSLANQQAFFASPDGGHDPAAELQATLGAMFMPNPTPDASVYCRMPARVHWLKTTLAIPDHVLPSAECPTLARWQANLAAQGASIIFADEYLADPQSAFAHSFLRFDTPDPARATYLNYTPKKTDGESFAKFTYKAVIAGTPGEFTLNNYAQKITGYTEEQGRNVWTYRLNLSPAEVEQLTRQVWEIQGQNLTYKLLSDNCASEILALLDALRPQGDLLNGLQPLVAPAQIVRHLAANALLTTREFVPSRVAREQTVRNTKVLKAVNADSEPYEAPLAPSSHALQNTPQQSSRSDPLLANPLQQVSVGVQQVKNRNTHDALTLGYRMVYHDALDKPDGYPIGAALTALSGELRVPTNQRGQHDSVEFNHITIMQMRALNPVNTAKQGNSWGAKFSFERVQDGIRHDDGGDMIGNLSGEYGKSWAYGTPRAPADLPPNICYALGTAALQGGRGLYHGYRAGIGATGGCLQQISPDWRALATFDLPLWLAGDNKHERYAQPRVEFGTQYDFDRHNALRVTLSRQWTLDHGLKQVADTTQDNIGLRYLRYFD</sequence>
<evidence type="ECO:0000259" key="4">
    <source>
        <dbReference type="Pfam" id="PF25222"/>
    </source>
</evidence>
<dbReference type="Proteomes" id="UP000092508">
    <property type="component" value="Unassembled WGS sequence"/>
</dbReference>